<dbReference type="GO" id="GO:0043531">
    <property type="term" value="F:ADP binding"/>
    <property type="evidence" value="ECO:0007669"/>
    <property type="project" value="InterPro"/>
</dbReference>
<evidence type="ECO:0000256" key="3">
    <source>
        <dbReference type="ARBA" id="ARBA00022821"/>
    </source>
</evidence>
<evidence type="ECO:0000256" key="4">
    <source>
        <dbReference type="SAM" id="MobiDB-lite"/>
    </source>
</evidence>
<protein>
    <submittedName>
        <fullName evidence="5">Uncharacterized protein</fullName>
    </submittedName>
</protein>
<feature type="region of interest" description="Disordered" evidence="4">
    <location>
        <begin position="83"/>
        <end position="118"/>
    </location>
</feature>
<dbReference type="OrthoDB" id="122245at2759"/>
<evidence type="ECO:0000256" key="1">
    <source>
        <dbReference type="ARBA" id="ARBA00022614"/>
    </source>
</evidence>
<dbReference type="InterPro" id="IPR032675">
    <property type="entry name" value="LRR_dom_sf"/>
</dbReference>
<dbReference type="SUPFAM" id="SSF52540">
    <property type="entry name" value="P-loop containing nucleoside triphosphate hydrolases"/>
    <property type="match status" value="1"/>
</dbReference>
<dbReference type="SMART" id="SM00369">
    <property type="entry name" value="LRR_TYP"/>
    <property type="match status" value="3"/>
</dbReference>
<dbReference type="KEGG" id="cit:102617596"/>
<dbReference type="EMBL" id="KK784935">
    <property type="protein sequence ID" value="KDO59884.1"/>
    <property type="molecule type" value="Genomic_DNA"/>
</dbReference>
<dbReference type="PaxDb" id="2711-XP_006464480.1"/>
<dbReference type="GO" id="GO:0006952">
    <property type="term" value="P:defense response"/>
    <property type="evidence" value="ECO:0007669"/>
    <property type="project" value="UniProtKB-KW"/>
</dbReference>
<dbReference type="eggNOG" id="KOG4658">
    <property type="taxonomic scope" value="Eukaryota"/>
</dbReference>
<dbReference type="Proteomes" id="UP000027120">
    <property type="component" value="Unassembled WGS sequence"/>
</dbReference>
<dbReference type="Gene3D" id="3.80.10.10">
    <property type="entry name" value="Ribonuclease Inhibitor"/>
    <property type="match status" value="1"/>
</dbReference>
<evidence type="ECO:0000313" key="5">
    <source>
        <dbReference type="EMBL" id="KDO59884.1"/>
    </source>
</evidence>
<keyword evidence="3" id="KW-0611">Plant defense</keyword>
<dbReference type="InterPro" id="IPR027417">
    <property type="entry name" value="P-loop_NTPase"/>
</dbReference>
<reference evidence="5 6" key="1">
    <citation type="submission" date="2014-04" db="EMBL/GenBank/DDBJ databases">
        <authorList>
            <consortium name="International Citrus Genome Consortium"/>
            <person name="Gmitter F."/>
            <person name="Chen C."/>
            <person name="Farmerie W."/>
            <person name="Harkins T."/>
            <person name="Desany B."/>
            <person name="Mohiuddin M."/>
            <person name="Kodira C."/>
            <person name="Borodovsky M."/>
            <person name="Lomsadze A."/>
            <person name="Burns P."/>
            <person name="Jenkins J."/>
            <person name="Prochnik S."/>
            <person name="Shu S."/>
            <person name="Chapman J."/>
            <person name="Pitluck S."/>
            <person name="Schmutz J."/>
            <person name="Rokhsar D."/>
        </authorList>
    </citation>
    <scope>NUCLEOTIDE SEQUENCE</scope>
</reference>
<dbReference type="GO" id="GO:0035556">
    <property type="term" value="P:intracellular signal transduction"/>
    <property type="evidence" value="ECO:0000318"/>
    <property type="project" value="GO_Central"/>
</dbReference>
<feature type="compositionally biased region" description="Basic and acidic residues" evidence="4">
    <location>
        <begin position="99"/>
        <end position="118"/>
    </location>
</feature>
<organism evidence="5 6">
    <name type="scientific">Citrus sinensis</name>
    <name type="common">Sweet orange</name>
    <name type="synonym">Citrus aurantium var. sinensis</name>
    <dbReference type="NCBI Taxonomy" id="2711"/>
    <lineage>
        <taxon>Eukaryota</taxon>
        <taxon>Viridiplantae</taxon>
        <taxon>Streptophyta</taxon>
        <taxon>Embryophyta</taxon>
        <taxon>Tracheophyta</taxon>
        <taxon>Spermatophyta</taxon>
        <taxon>Magnoliopsida</taxon>
        <taxon>eudicotyledons</taxon>
        <taxon>Gunneridae</taxon>
        <taxon>Pentapetalae</taxon>
        <taxon>rosids</taxon>
        <taxon>malvids</taxon>
        <taxon>Sapindales</taxon>
        <taxon>Rutaceae</taxon>
        <taxon>Aurantioideae</taxon>
        <taxon>Citrus</taxon>
    </lineage>
</organism>
<dbReference type="PANTHER" id="PTHR36766:SF30">
    <property type="entry name" value="TIR-NBS TYPE DISEASE RESISTANCE PROTEIN-RELATED"/>
    <property type="match status" value="1"/>
</dbReference>
<proteinExistence type="predicted"/>
<evidence type="ECO:0000256" key="2">
    <source>
        <dbReference type="ARBA" id="ARBA00022737"/>
    </source>
</evidence>
<dbReference type="AlphaFoldDB" id="A0A067EXL2"/>
<accession>A0A067EXL2</accession>
<keyword evidence="1" id="KW-0433">Leucine-rich repeat</keyword>
<sequence length="782" mass="88906">MDSERVASSQKEKISELLKEDGRSTIILIGDPGLWKTWLEREISKNKVIASSSCYTTLWINKAEKYSSNLLEEAISRQALCESPNIEEWEEQEEEEDEDGKKTEGEMATHQEENKEDKKNYHLVLDGEGINEMDENELVKEASSDFKNLLPSVQPDHLKIIMTRRTTKQSGKVIKFPSMSTEESLNLLKNEFSDHQVSGELFEFIAEKGRRSPAAITMIAKALKKVVQRDSRDLASAIGKAAYYEKPDRGVNELISCAYDMLPSDVLKNCFWHSIQFFRKYRSIHYNVLITHWIMEGYFEKDREVFELEKAYRKAHGALMDLIDRGILKAQDVNIVVMEGAALNMIDSRRKGCGGIDRLRLASVFEKDGGTVLGRVSPLDDMIRTVCSPKKLREVLTLLIDGSRPCEEDHSTFFNLMPKLQVLAIFKPTFKSLMSSSFERLTVLVLRNCDMLEDITGIKELKTLSVLEISGASSLKSNPDELFDGMAQLQSLNLSRCPMKSLPSLPKLTKLRFLILRQCSCLEYMPSLKELHELEIIDLSGATSLSSFQQLDFSSHTNLQMVDLSYTQIPWLPKFTDLKHLSRILLRGCRKLHILPSFQKLHSLKILDLSEVGFSNFTEIKLKDPSTQQLPFLPCSLSELYLRKCSALEHLPLTTALKNLELLDLSNTNLKKLPSELCNLRKLLLNNCLSLTKLPEMKGLEKLEELRLSGCINLTELPNLNDFPKLDLLDISNTGIREIPDEILELSRPKIIREVDEETNQAEDVNRGRGGMFMTAEIQAST</sequence>
<gene>
    <name evidence="5" type="ORF">CISIN_1g039334mg</name>
</gene>
<dbReference type="PROSITE" id="PS51450">
    <property type="entry name" value="LRR"/>
    <property type="match status" value="2"/>
</dbReference>
<feature type="compositionally biased region" description="Acidic residues" evidence="4">
    <location>
        <begin position="85"/>
        <end position="98"/>
    </location>
</feature>
<evidence type="ECO:0000313" key="6">
    <source>
        <dbReference type="Proteomes" id="UP000027120"/>
    </source>
</evidence>
<keyword evidence="2" id="KW-0677">Repeat</keyword>
<dbReference type="PANTHER" id="PTHR36766">
    <property type="entry name" value="PLANT BROAD-SPECTRUM MILDEW RESISTANCE PROTEIN RPW8"/>
    <property type="match status" value="1"/>
</dbReference>
<dbReference type="SMR" id="A0A067EXL2"/>
<keyword evidence="6" id="KW-1185">Reference proteome</keyword>
<dbReference type="InterPro" id="IPR003591">
    <property type="entry name" value="Leu-rich_rpt_typical-subtyp"/>
</dbReference>
<dbReference type="InterPro" id="IPR001611">
    <property type="entry name" value="Leu-rich_rpt"/>
</dbReference>
<dbReference type="Gene3D" id="3.40.50.300">
    <property type="entry name" value="P-loop containing nucleotide triphosphate hydrolases"/>
    <property type="match status" value="1"/>
</dbReference>
<dbReference type="SUPFAM" id="SSF52058">
    <property type="entry name" value="L domain-like"/>
    <property type="match status" value="1"/>
</dbReference>
<name>A0A067EXL2_CITSI</name>